<dbReference type="RefSeq" id="YP_010097333.1">
    <property type="nucleotide sequence ID" value="NC_055757.1"/>
</dbReference>
<accession>A0A345BSC6</accession>
<dbReference type="Proteomes" id="UP000259557">
    <property type="component" value="Segment"/>
</dbReference>
<reference evidence="1 2" key="1">
    <citation type="submission" date="2018-07" db="EMBL/GenBank/DDBJ databases">
        <title>Characterization of a Novel Bacteriophage Infecting Escherichia coli O157:H7 for a Biocontrol Agent.</title>
        <authorList>
            <person name="Lee C."/>
            <person name="Choi I.Y."/>
            <person name="Park D.H."/>
            <person name="Park M.-K."/>
        </authorList>
    </citation>
    <scope>NUCLEOTIDE SEQUENCE [LARGE SCALE GENOMIC DNA]</scope>
</reference>
<evidence type="ECO:0000313" key="2">
    <source>
        <dbReference type="Proteomes" id="UP000259557"/>
    </source>
</evidence>
<name>A0A345BSC6_9CAUD</name>
<dbReference type="KEGG" id="vg:65114996"/>
<keyword evidence="2" id="KW-1185">Reference proteome</keyword>
<dbReference type="GeneID" id="65114996"/>
<protein>
    <submittedName>
        <fullName evidence="1">Uncharacterized protein</fullName>
    </submittedName>
</protein>
<dbReference type="EMBL" id="MH560358">
    <property type="protein sequence ID" value="AXF53347.1"/>
    <property type="molecule type" value="Genomic_DNA"/>
</dbReference>
<sequence>MRLKINISRLLEEAEFETDLVPYFAKLFLRDCGVPVIIDPCNIKSPDLEVLTGTISHSYNVSEDEFSLIIDYIPEGKIT</sequence>
<organism evidence="1 2">
    <name type="scientific">Escherichia virus KFS-EC</name>
    <dbReference type="NCBI Taxonomy" id="2250214"/>
    <lineage>
        <taxon>Viruses</taxon>
        <taxon>Duplodnaviria</taxon>
        <taxon>Heunggongvirae</taxon>
        <taxon>Uroviricota</taxon>
        <taxon>Caudoviricetes</taxon>
        <taxon>Pantevenvirales</taxon>
        <taxon>Straboviridae</taxon>
        <taxon>Krischvirus</taxon>
        <taxon>Krischvirus kfsec</taxon>
    </lineage>
</organism>
<evidence type="ECO:0000313" key="1">
    <source>
        <dbReference type="EMBL" id="AXF53347.1"/>
    </source>
</evidence>
<proteinExistence type="predicted"/>